<reference evidence="1" key="1">
    <citation type="submission" date="2020-04" db="EMBL/GenBank/DDBJ databases">
        <title>A chromosome-scale assembly and high-density genetic map of the yellow drum (Nibea albiflora) genome.</title>
        <authorList>
            <person name="Xu D."/>
            <person name="Zhang W."/>
            <person name="Chen R."/>
            <person name="Tan P."/>
            <person name="Wang L."/>
            <person name="Song H."/>
            <person name="Tian L."/>
            <person name="Zhu Q."/>
            <person name="Wang B."/>
        </authorList>
    </citation>
    <scope>NUCLEOTIDE SEQUENCE</scope>
    <source>
        <strain evidence="1">ZJHYS-2018</strain>
    </source>
</reference>
<proteinExistence type="predicted"/>
<organism evidence="1 2">
    <name type="scientific">Nibea albiflora</name>
    <name type="common">Yellow drum</name>
    <name type="synonym">Corvina albiflora</name>
    <dbReference type="NCBI Taxonomy" id="240163"/>
    <lineage>
        <taxon>Eukaryota</taxon>
        <taxon>Metazoa</taxon>
        <taxon>Chordata</taxon>
        <taxon>Craniata</taxon>
        <taxon>Vertebrata</taxon>
        <taxon>Euteleostomi</taxon>
        <taxon>Actinopterygii</taxon>
        <taxon>Neopterygii</taxon>
        <taxon>Teleostei</taxon>
        <taxon>Neoteleostei</taxon>
        <taxon>Acanthomorphata</taxon>
        <taxon>Eupercaria</taxon>
        <taxon>Sciaenidae</taxon>
        <taxon>Nibea</taxon>
    </lineage>
</organism>
<keyword evidence="1" id="KW-0675">Receptor</keyword>
<dbReference type="EMBL" id="CM024799">
    <property type="protein sequence ID" value="KAG8013291.1"/>
    <property type="molecule type" value="Genomic_DNA"/>
</dbReference>
<evidence type="ECO:0000313" key="1">
    <source>
        <dbReference type="EMBL" id="KAG8013291.1"/>
    </source>
</evidence>
<sequence length="351" mass="40428">VIVFLRSIPANFTEAIHGAQNNTTMTNCSPGKEPEWIVTVVPVYILVISVLGIVFNVFVLMVFCLHKKPCTVPEIYLSNLAATDLMLMTCLPFWAVNVSKNYNWIFGWFMCKIVNTGIHMNVYCSIYFLVLISIDRYLTLVHTMSLNRMRSRKYAKLGCLLVWGLGLLLSVPTLYYRGLKYEHECTSCILKYGSKHISLVFEVLMITFSFIIPISIISFCTVRIINALRNRFLEQLKSQTTDHKATNLMLAVLLAFLICWLPFHLLRTAGMLSKVGILSFNIQRFYFHIVIYLAFFNSVLNPILYVIVGKNFQMKVKELFKQQRRKMSLTLVRSSLTRSTKMKDECWSTGL</sequence>
<dbReference type="Proteomes" id="UP000805704">
    <property type="component" value="Chromosome 11"/>
</dbReference>
<feature type="non-terminal residue" evidence="1">
    <location>
        <position position="1"/>
    </location>
</feature>
<accession>A0ACB7FGM9</accession>
<protein>
    <submittedName>
        <fullName evidence="1">B2 bradykinin receptor</fullName>
    </submittedName>
</protein>
<evidence type="ECO:0000313" key="2">
    <source>
        <dbReference type="Proteomes" id="UP000805704"/>
    </source>
</evidence>
<comment type="caution">
    <text evidence="1">The sequence shown here is derived from an EMBL/GenBank/DDBJ whole genome shotgun (WGS) entry which is preliminary data.</text>
</comment>
<gene>
    <name evidence="1" type="primary">BDKRB2.4</name>
    <name evidence="1" type="ORF">GBF38_021585</name>
</gene>
<name>A0ACB7FGM9_NIBAL</name>
<keyword evidence="2" id="KW-1185">Reference proteome</keyword>